<comment type="caution">
    <text evidence="2">The sequence shown here is derived from an EMBL/GenBank/DDBJ whole genome shotgun (WGS) entry which is preliminary data.</text>
</comment>
<evidence type="ECO:0000313" key="2">
    <source>
        <dbReference type="EMBL" id="RGR92999.1"/>
    </source>
</evidence>
<evidence type="ECO:0000313" key="3">
    <source>
        <dbReference type="Proteomes" id="UP000285864"/>
    </source>
</evidence>
<dbReference type="InterPro" id="IPR025970">
    <property type="entry name" value="SusE"/>
</dbReference>
<dbReference type="AlphaFoldDB" id="A0A412GE02"/>
<gene>
    <name evidence="2" type="ORF">DWY20_12000</name>
</gene>
<name>A0A412GE02_9BACT</name>
<reference evidence="2 3" key="1">
    <citation type="submission" date="2018-08" db="EMBL/GenBank/DDBJ databases">
        <title>A genome reference for cultivated species of the human gut microbiota.</title>
        <authorList>
            <person name="Zou Y."/>
            <person name="Xue W."/>
            <person name="Luo G."/>
        </authorList>
    </citation>
    <scope>NUCLEOTIDE SEQUENCE [LARGE SCALE GENOMIC DNA]</scope>
    <source>
        <strain evidence="2 3">AF24-2</strain>
    </source>
</reference>
<dbReference type="Pfam" id="PF14292">
    <property type="entry name" value="SusE"/>
    <property type="match status" value="1"/>
</dbReference>
<sequence>MFLTGCSEDYKLDESFTLPTELSGPEEVAIDLQSSENIVLTWNGGANDGGVLLYSVLFDKGDGNFSEPIYTSQSDFGATRQLTLTHVILNKIAREAGLKTAETGKVKWTVEASRGGVVRRSQECGEILITRPAEEIPEQLYLLGSATENQGTAPVPFRKESDGIFVIYTKLSSGNIYFTDALEDGVNYTVDSSGKLIEGDEAYNVEAEENVVRLTLNFNAKTISKDLISGVRMIWGATFDVIADMQYVGNGSFKKENVNIKFVDPNDPTTNPPSWLTWVEERYYFISTINGADVCWGRGDNVSAEQPGENEPATFYELHEFAWSQWDHLWKMSHSLNKKTCTVTIETNANNMMIHSFSDVK</sequence>
<organism evidence="2 3">
    <name type="scientific">Phocaeicola coprocola</name>
    <dbReference type="NCBI Taxonomy" id="310298"/>
    <lineage>
        <taxon>Bacteria</taxon>
        <taxon>Pseudomonadati</taxon>
        <taxon>Bacteroidota</taxon>
        <taxon>Bacteroidia</taxon>
        <taxon>Bacteroidales</taxon>
        <taxon>Bacteroidaceae</taxon>
        <taxon>Phocaeicola</taxon>
    </lineage>
</organism>
<dbReference type="Proteomes" id="UP000285864">
    <property type="component" value="Unassembled WGS sequence"/>
</dbReference>
<dbReference type="EMBL" id="QRUU01000060">
    <property type="protein sequence ID" value="RGR92999.1"/>
    <property type="molecule type" value="Genomic_DNA"/>
</dbReference>
<keyword evidence="3" id="KW-1185">Reference proteome</keyword>
<evidence type="ECO:0000259" key="1">
    <source>
        <dbReference type="Pfam" id="PF14292"/>
    </source>
</evidence>
<feature type="domain" description="SusE outer membrane protein" evidence="1">
    <location>
        <begin position="16"/>
        <end position="110"/>
    </location>
</feature>
<proteinExistence type="predicted"/>
<accession>A0A412GE02</accession>
<protein>
    <recommendedName>
        <fullName evidence="1">SusE outer membrane protein domain-containing protein</fullName>
    </recommendedName>
</protein>